<dbReference type="EMBL" id="CP058905">
    <property type="protein sequence ID" value="QLJ99347.1"/>
    <property type="molecule type" value="Genomic_DNA"/>
</dbReference>
<organism evidence="3">
    <name type="scientific">Micromonospora carbonacea</name>
    <dbReference type="NCBI Taxonomy" id="47853"/>
    <lineage>
        <taxon>Bacteria</taxon>
        <taxon>Bacillati</taxon>
        <taxon>Actinomycetota</taxon>
        <taxon>Actinomycetes</taxon>
        <taxon>Micromonosporales</taxon>
        <taxon>Micromonosporaceae</taxon>
        <taxon>Micromonospora</taxon>
    </lineage>
</organism>
<dbReference type="PANTHER" id="PTHR43861:SF5">
    <property type="entry name" value="BLL5978 PROTEIN"/>
    <property type="match status" value="1"/>
</dbReference>
<protein>
    <submittedName>
        <fullName evidence="3">Class I SAM-dependent methyltransferase</fullName>
    </submittedName>
</protein>
<dbReference type="InterPro" id="IPR029063">
    <property type="entry name" value="SAM-dependent_MTases_sf"/>
</dbReference>
<proteinExistence type="predicted"/>
<feature type="domain" description="C-methyltransferase" evidence="2">
    <location>
        <begin position="253"/>
        <end position="410"/>
    </location>
</feature>
<keyword evidence="3" id="KW-0808">Transferase</keyword>
<name>A0A7D6C7Z2_9ACTN</name>
<dbReference type="Pfam" id="PF08484">
    <property type="entry name" value="Methyltransf_14"/>
    <property type="match status" value="1"/>
</dbReference>
<dbReference type="InterPro" id="IPR038576">
    <property type="entry name" value="Methyltransf_Zn-bd_dom_put_sf"/>
</dbReference>
<dbReference type="CDD" id="cd02440">
    <property type="entry name" value="AdoMet_MTases"/>
    <property type="match status" value="1"/>
</dbReference>
<dbReference type="InterPro" id="IPR013630">
    <property type="entry name" value="Methyltransf_Zn-bd_dom_put"/>
</dbReference>
<dbReference type="GO" id="GO:0032259">
    <property type="term" value="P:methylation"/>
    <property type="evidence" value="ECO:0007669"/>
    <property type="project" value="UniProtKB-KW"/>
</dbReference>
<dbReference type="AlphaFoldDB" id="A0A7D6C7Z2"/>
<sequence>MTDSADGTPRRGTCRACGGTTAQFLDLGRQPLSDRFLTEDQLADEFFFHLAVGVCAGCTMVQLMEEVPREEMFHQDYPYHSSGSSVMQKHFADTARHLLEHEATGPDPFVVEIGCNDGVMLRTVHEAGVRHLGFEPSGGVADVARGHGVRVVTEFFEESTARRVRETDGPADVIFAANTICHIPYLDSILRGVDALLAPDGVFVFEDPYLGDILDKTSFDQIYDEHFFFFSARSVQALAARFGFALVDVERLPVHGGEVRYTIARAGARQPAERVAALIGEEDARGVADRSRLDRFAADVEGIRTDLLALLNSLKAEGKRVVAYGATAKSATVTNFCGIGPDLVSWVCDTTPAKQGRLTPGTHIPVRTPDAFTPDAVDYALLFAWNHADEIMAKEQEFRRAGGQWILYVPRVHVTS</sequence>
<feature type="domain" description="Methyltransferase putative zinc binding" evidence="1">
    <location>
        <begin position="14"/>
        <end position="73"/>
    </location>
</feature>
<dbReference type="Pfam" id="PF13489">
    <property type="entry name" value="Methyltransf_23"/>
    <property type="match status" value="1"/>
</dbReference>
<reference evidence="3" key="1">
    <citation type="submission" date="2020-08" db="EMBL/GenBank/DDBJ databases">
        <title>A bifunctional nitrone conjugated secondary metabolite targeting the ribosome.</title>
        <authorList>
            <person name="Limbrick E.M."/>
            <person name="Graf M."/>
            <person name="Derewacz D.K."/>
            <person name="Nguyen F."/>
            <person name="Spraggins J.M."/>
            <person name="Wieland M."/>
            <person name="Ynigez-Gutierrez A.E."/>
            <person name="Reisman B.J."/>
            <person name="Zinshteyn B."/>
            <person name="McCulloch K."/>
            <person name="Iverson T.M."/>
            <person name="Green R."/>
            <person name="Wilson D.N."/>
            <person name="Bachmann B.O."/>
        </authorList>
    </citation>
    <scope>NUCLEOTIDE SEQUENCE</scope>
    <source>
        <strain evidence="3">Africana</strain>
    </source>
</reference>
<evidence type="ECO:0000259" key="1">
    <source>
        <dbReference type="Pfam" id="PF08421"/>
    </source>
</evidence>
<dbReference type="Gene3D" id="3.40.50.150">
    <property type="entry name" value="Vaccinia Virus protein VP39"/>
    <property type="match status" value="1"/>
</dbReference>
<accession>A0A7D6C7Z2</accession>
<evidence type="ECO:0000259" key="2">
    <source>
        <dbReference type="Pfam" id="PF08484"/>
    </source>
</evidence>
<dbReference type="Gene3D" id="6.20.50.110">
    <property type="entry name" value="Methyltransferase, zinc-binding domain"/>
    <property type="match status" value="1"/>
</dbReference>
<dbReference type="GO" id="GO:0008168">
    <property type="term" value="F:methyltransferase activity"/>
    <property type="evidence" value="ECO:0007669"/>
    <property type="project" value="UniProtKB-KW"/>
</dbReference>
<dbReference type="PANTHER" id="PTHR43861">
    <property type="entry name" value="TRANS-ACONITATE 2-METHYLTRANSFERASE-RELATED"/>
    <property type="match status" value="1"/>
</dbReference>
<dbReference type="Gene3D" id="6.10.250.3100">
    <property type="match status" value="1"/>
</dbReference>
<dbReference type="SUPFAM" id="SSF53335">
    <property type="entry name" value="S-adenosyl-L-methionine-dependent methyltransferases"/>
    <property type="match status" value="1"/>
</dbReference>
<dbReference type="Pfam" id="PF08421">
    <property type="entry name" value="Methyltransf_13"/>
    <property type="match status" value="1"/>
</dbReference>
<dbReference type="Gene3D" id="3.40.50.720">
    <property type="entry name" value="NAD(P)-binding Rossmann-like Domain"/>
    <property type="match status" value="1"/>
</dbReference>
<gene>
    <name evidence="3" type="primary">eveM6</name>
    <name evidence="3" type="ORF">HZU44_04160</name>
</gene>
<dbReference type="InterPro" id="IPR013691">
    <property type="entry name" value="MeTrfase_14"/>
</dbReference>
<keyword evidence="3" id="KW-0489">Methyltransferase</keyword>
<evidence type="ECO:0000313" key="3">
    <source>
        <dbReference type="EMBL" id="QLJ99347.1"/>
    </source>
</evidence>